<dbReference type="InterPro" id="IPR041657">
    <property type="entry name" value="HTH_17"/>
</dbReference>
<evidence type="ECO:0000313" key="3">
    <source>
        <dbReference type="Proteomes" id="UP001165343"/>
    </source>
</evidence>
<reference evidence="2" key="1">
    <citation type="submission" date="2022-05" db="EMBL/GenBank/DDBJ databases">
        <authorList>
            <person name="Jo J.-H."/>
            <person name="Im W.-T."/>
        </authorList>
    </citation>
    <scope>NUCLEOTIDE SEQUENCE</scope>
    <source>
        <strain evidence="2">RG327</strain>
    </source>
</reference>
<accession>A0ABT0RFE5</accession>
<gene>
    <name evidence="2" type="ORF">LZ519_06635</name>
</gene>
<name>A0ABT0RFE5_9SPHN</name>
<protein>
    <submittedName>
        <fullName evidence="2">Helix-turn-helix domain-containing protein</fullName>
    </submittedName>
</protein>
<organism evidence="2 3">
    <name type="scientific">Sphingomonas anseongensis</name>
    <dbReference type="NCBI Taxonomy" id="2908207"/>
    <lineage>
        <taxon>Bacteria</taxon>
        <taxon>Pseudomonadati</taxon>
        <taxon>Pseudomonadota</taxon>
        <taxon>Alphaproteobacteria</taxon>
        <taxon>Sphingomonadales</taxon>
        <taxon>Sphingomonadaceae</taxon>
        <taxon>Sphingomonas</taxon>
    </lineage>
</organism>
<sequence>MLYSINETAGALRLGRTSIYNFIKKGRLQTVKLGRRRLVTASSIKALIGESEVAQ</sequence>
<evidence type="ECO:0000313" key="2">
    <source>
        <dbReference type="EMBL" id="MCL6678992.1"/>
    </source>
</evidence>
<dbReference type="Proteomes" id="UP001165343">
    <property type="component" value="Unassembled WGS sequence"/>
</dbReference>
<dbReference type="EMBL" id="JAMGBC010000001">
    <property type="protein sequence ID" value="MCL6678992.1"/>
    <property type="molecule type" value="Genomic_DNA"/>
</dbReference>
<keyword evidence="3" id="KW-1185">Reference proteome</keyword>
<proteinExistence type="predicted"/>
<dbReference type="InterPro" id="IPR009061">
    <property type="entry name" value="DNA-bd_dom_put_sf"/>
</dbReference>
<dbReference type="SUPFAM" id="SSF46955">
    <property type="entry name" value="Putative DNA-binding domain"/>
    <property type="match status" value="1"/>
</dbReference>
<dbReference type="RefSeq" id="WP_249867915.1">
    <property type="nucleotide sequence ID" value="NZ_JAMGBC010000001.1"/>
</dbReference>
<feature type="domain" description="Helix-turn-helix" evidence="1">
    <location>
        <begin position="2"/>
        <end position="48"/>
    </location>
</feature>
<comment type="caution">
    <text evidence="2">The sequence shown here is derived from an EMBL/GenBank/DDBJ whole genome shotgun (WGS) entry which is preliminary data.</text>
</comment>
<evidence type="ECO:0000259" key="1">
    <source>
        <dbReference type="Pfam" id="PF12728"/>
    </source>
</evidence>
<dbReference type="Pfam" id="PF12728">
    <property type="entry name" value="HTH_17"/>
    <property type="match status" value="1"/>
</dbReference>